<gene>
    <name evidence="1" type="ORF">NC653_023920</name>
</gene>
<name>A0AAD6MIF4_9ROSI</name>
<evidence type="ECO:0000313" key="2">
    <source>
        <dbReference type="Proteomes" id="UP001164929"/>
    </source>
</evidence>
<keyword evidence="2" id="KW-1185">Reference proteome</keyword>
<protein>
    <submittedName>
        <fullName evidence="1">Uncharacterized protein</fullName>
    </submittedName>
</protein>
<comment type="caution">
    <text evidence="1">The sequence shown here is derived from an EMBL/GenBank/DDBJ whole genome shotgun (WGS) entry which is preliminary data.</text>
</comment>
<reference evidence="1" key="1">
    <citation type="journal article" date="2023" name="Mol. Ecol. Resour.">
        <title>Chromosome-level genome assembly of a triploid poplar Populus alba 'Berolinensis'.</title>
        <authorList>
            <person name="Chen S."/>
            <person name="Yu Y."/>
            <person name="Wang X."/>
            <person name="Wang S."/>
            <person name="Zhang T."/>
            <person name="Zhou Y."/>
            <person name="He R."/>
            <person name="Meng N."/>
            <person name="Wang Y."/>
            <person name="Liu W."/>
            <person name="Liu Z."/>
            <person name="Liu J."/>
            <person name="Guo Q."/>
            <person name="Huang H."/>
            <person name="Sederoff R.R."/>
            <person name="Wang G."/>
            <person name="Qu G."/>
            <person name="Chen S."/>
        </authorList>
    </citation>
    <scope>NUCLEOTIDE SEQUENCE</scope>
    <source>
        <strain evidence="1">SC-2020</strain>
    </source>
</reference>
<proteinExistence type="predicted"/>
<organism evidence="1 2">
    <name type="scientific">Populus alba x Populus x berolinensis</name>
    <dbReference type="NCBI Taxonomy" id="444605"/>
    <lineage>
        <taxon>Eukaryota</taxon>
        <taxon>Viridiplantae</taxon>
        <taxon>Streptophyta</taxon>
        <taxon>Embryophyta</taxon>
        <taxon>Tracheophyta</taxon>
        <taxon>Spermatophyta</taxon>
        <taxon>Magnoliopsida</taxon>
        <taxon>eudicotyledons</taxon>
        <taxon>Gunneridae</taxon>
        <taxon>Pentapetalae</taxon>
        <taxon>rosids</taxon>
        <taxon>fabids</taxon>
        <taxon>Malpighiales</taxon>
        <taxon>Salicaceae</taxon>
        <taxon>Saliceae</taxon>
        <taxon>Populus</taxon>
    </lineage>
</organism>
<dbReference type="AlphaFoldDB" id="A0AAD6MIF4"/>
<evidence type="ECO:0000313" key="1">
    <source>
        <dbReference type="EMBL" id="KAJ6986158.1"/>
    </source>
</evidence>
<sequence length="130" mass="14870">MALVLRHNSRISIHTSVLPSNYQEITPLELLSLITHQMLMSTELITMKLILSSWEILEADLGPSKPIYMAMEVQVGDVKRGTLSGSILLKISIRTVFSGPVHGSFTTWMMFLLEWFKRLTPWVEIFPLRL</sequence>
<dbReference type="EMBL" id="JAQIZT010000009">
    <property type="protein sequence ID" value="KAJ6986158.1"/>
    <property type="molecule type" value="Genomic_DNA"/>
</dbReference>
<dbReference type="Proteomes" id="UP001164929">
    <property type="component" value="Chromosome 9"/>
</dbReference>
<accession>A0AAD6MIF4</accession>